<gene>
    <name evidence="1" type="ORF">EYF80_016429</name>
</gene>
<name>A0A4Z2I5E0_9TELE</name>
<protein>
    <submittedName>
        <fullName evidence="1">Uncharacterized protein</fullName>
    </submittedName>
</protein>
<organism evidence="1 2">
    <name type="scientific">Liparis tanakae</name>
    <name type="common">Tanaka's snailfish</name>
    <dbReference type="NCBI Taxonomy" id="230148"/>
    <lineage>
        <taxon>Eukaryota</taxon>
        <taxon>Metazoa</taxon>
        <taxon>Chordata</taxon>
        <taxon>Craniata</taxon>
        <taxon>Vertebrata</taxon>
        <taxon>Euteleostomi</taxon>
        <taxon>Actinopterygii</taxon>
        <taxon>Neopterygii</taxon>
        <taxon>Teleostei</taxon>
        <taxon>Neoteleostei</taxon>
        <taxon>Acanthomorphata</taxon>
        <taxon>Eupercaria</taxon>
        <taxon>Perciformes</taxon>
        <taxon>Cottioidei</taxon>
        <taxon>Cottales</taxon>
        <taxon>Liparidae</taxon>
        <taxon>Liparis</taxon>
    </lineage>
</organism>
<accession>A0A4Z2I5E0</accession>
<evidence type="ECO:0000313" key="1">
    <source>
        <dbReference type="EMBL" id="TNN73266.1"/>
    </source>
</evidence>
<comment type="caution">
    <text evidence="1">The sequence shown here is derived from an EMBL/GenBank/DDBJ whole genome shotgun (WGS) entry which is preliminary data.</text>
</comment>
<dbReference type="AlphaFoldDB" id="A0A4Z2I5E0"/>
<keyword evidence="2" id="KW-1185">Reference proteome</keyword>
<dbReference type="Proteomes" id="UP000314294">
    <property type="component" value="Unassembled WGS sequence"/>
</dbReference>
<reference evidence="1 2" key="1">
    <citation type="submission" date="2019-03" db="EMBL/GenBank/DDBJ databases">
        <title>First draft genome of Liparis tanakae, snailfish: a comprehensive survey of snailfish specific genes.</title>
        <authorList>
            <person name="Kim W."/>
            <person name="Song I."/>
            <person name="Jeong J.-H."/>
            <person name="Kim D."/>
            <person name="Kim S."/>
            <person name="Ryu S."/>
            <person name="Song J.Y."/>
            <person name="Lee S.K."/>
        </authorList>
    </citation>
    <scope>NUCLEOTIDE SEQUENCE [LARGE SCALE GENOMIC DNA]</scope>
    <source>
        <tissue evidence="1">Muscle</tissue>
    </source>
</reference>
<sequence>MNNNTQTDGSLHPLTPEFKSHSFDTEQLLRLCKTGAVIQPTCAYRTAGILHTFEVETTSTMTHIMKRAAGGLACDYKAKRNVES</sequence>
<dbReference type="EMBL" id="SRLO01000126">
    <property type="protein sequence ID" value="TNN73266.1"/>
    <property type="molecule type" value="Genomic_DNA"/>
</dbReference>
<proteinExistence type="predicted"/>
<evidence type="ECO:0000313" key="2">
    <source>
        <dbReference type="Proteomes" id="UP000314294"/>
    </source>
</evidence>